<dbReference type="Gene3D" id="3.90.79.10">
    <property type="entry name" value="Nucleoside Triphosphate Pyrophosphohydrolase"/>
    <property type="match status" value="1"/>
</dbReference>
<evidence type="ECO:0000313" key="10">
    <source>
        <dbReference type="EMBL" id="VFS83221.1"/>
    </source>
</evidence>
<keyword evidence="6" id="KW-0460">Magnesium</keyword>
<dbReference type="GO" id="GO:0008413">
    <property type="term" value="F:8-oxo-7,8-dihydroguanosine triphosphate pyrophosphatase activity"/>
    <property type="evidence" value="ECO:0007669"/>
    <property type="project" value="TreeGrafter"/>
</dbReference>
<comment type="similarity">
    <text evidence="2">Belongs to the Nudix hydrolase family.</text>
</comment>
<evidence type="ECO:0000256" key="6">
    <source>
        <dbReference type="ARBA" id="ARBA00022842"/>
    </source>
</evidence>
<evidence type="ECO:0000256" key="8">
    <source>
        <dbReference type="SAM" id="MobiDB-lite"/>
    </source>
</evidence>
<dbReference type="SUPFAM" id="SSF55811">
    <property type="entry name" value="Nudix"/>
    <property type="match status" value="1"/>
</dbReference>
<feature type="domain" description="Adenine DNA glycosylase C-terminal" evidence="9">
    <location>
        <begin position="7"/>
        <end position="48"/>
    </location>
</feature>
<dbReference type="PANTHER" id="PTHR47707:SF2">
    <property type="entry name" value="CTP PYROPHOSPHOHYDROLASE"/>
    <property type="match status" value="1"/>
</dbReference>
<dbReference type="EMBL" id="CAADJE010000027">
    <property type="protein sequence ID" value="VFS83221.1"/>
    <property type="molecule type" value="Genomic_DNA"/>
</dbReference>
<dbReference type="InterPro" id="IPR015797">
    <property type="entry name" value="NUDIX_hydrolase-like_dom_sf"/>
</dbReference>
<dbReference type="InterPro" id="IPR029119">
    <property type="entry name" value="MutY_C"/>
</dbReference>
<feature type="region of interest" description="Disordered" evidence="8">
    <location>
        <begin position="23"/>
        <end position="52"/>
    </location>
</feature>
<gene>
    <name evidence="10" type="primary">nudG_1</name>
    <name evidence="10" type="ORF">NCTC12998_05715</name>
</gene>
<dbReference type="GO" id="GO:0046872">
    <property type="term" value="F:metal ion binding"/>
    <property type="evidence" value="ECO:0007669"/>
    <property type="project" value="UniProtKB-KW"/>
</dbReference>
<sequence length="52" mass="5501">MQKTLDVVAAIIEQDGKILLAQRPPHADQPGLWEFAGGKVEPGEESAAGAYP</sequence>
<proteinExistence type="inferred from homology"/>
<dbReference type="GO" id="GO:0044716">
    <property type="term" value="F:8-oxo-GDP phosphatase activity"/>
    <property type="evidence" value="ECO:0007669"/>
    <property type="project" value="TreeGrafter"/>
</dbReference>
<keyword evidence="5 10" id="KW-0378">Hydrolase</keyword>
<evidence type="ECO:0000256" key="1">
    <source>
        <dbReference type="ARBA" id="ARBA00001946"/>
    </source>
</evidence>
<accession>A0A485CF82</accession>
<dbReference type="GO" id="GO:0044715">
    <property type="term" value="F:8-oxo-dGDP phosphatase activity"/>
    <property type="evidence" value="ECO:0007669"/>
    <property type="project" value="TreeGrafter"/>
</dbReference>
<protein>
    <submittedName>
        <fullName evidence="10">CTP pyrophosphohydrolase</fullName>
        <ecNumber evidence="10">3.6.1.-</ecNumber>
    </submittedName>
</protein>
<dbReference type="GO" id="GO:0006281">
    <property type="term" value="P:DNA repair"/>
    <property type="evidence" value="ECO:0007669"/>
    <property type="project" value="UniProtKB-KW"/>
</dbReference>
<keyword evidence="7" id="KW-0234">DNA repair</keyword>
<evidence type="ECO:0000256" key="3">
    <source>
        <dbReference type="ARBA" id="ARBA00022723"/>
    </source>
</evidence>
<organism evidence="10 11">
    <name type="scientific">Raoultella planticola</name>
    <name type="common">Klebsiella planticola</name>
    <dbReference type="NCBI Taxonomy" id="575"/>
    <lineage>
        <taxon>Bacteria</taxon>
        <taxon>Pseudomonadati</taxon>
        <taxon>Pseudomonadota</taxon>
        <taxon>Gammaproteobacteria</taxon>
        <taxon>Enterobacterales</taxon>
        <taxon>Enterobacteriaceae</taxon>
        <taxon>Klebsiella/Raoultella group</taxon>
        <taxon>Raoultella</taxon>
    </lineage>
</organism>
<evidence type="ECO:0000256" key="7">
    <source>
        <dbReference type="ARBA" id="ARBA00023204"/>
    </source>
</evidence>
<comment type="cofactor">
    <cofactor evidence="1">
        <name>Mg(2+)</name>
        <dbReference type="ChEBI" id="CHEBI:18420"/>
    </cofactor>
</comment>
<evidence type="ECO:0000256" key="2">
    <source>
        <dbReference type="ARBA" id="ARBA00005582"/>
    </source>
</evidence>
<evidence type="ECO:0000256" key="4">
    <source>
        <dbReference type="ARBA" id="ARBA00022763"/>
    </source>
</evidence>
<keyword evidence="4" id="KW-0227">DNA damage</keyword>
<evidence type="ECO:0000259" key="9">
    <source>
        <dbReference type="Pfam" id="PF14815"/>
    </source>
</evidence>
<name>A0A485CF82_RAOPL</name>
<reference evidence="10 11" key="1">
    <citation type="submission" date="2019-03" db="EMBL/GenBank/DDBJ databases">
        <authorList>
            <consortium name="Pathogen Informatics"/>
        </authorList>
    </citation>
    <scope>NUCLEOTIDE SEQUENCE [LARGE SCALE GENOMIC DNA]</scope>
    <source>
        <strain evidence="10 11">NCTC12998</strain>
    </source>
</reference>
<evidence type="ECO:0000256" key="5">
    <source>
        <dbReference type="ARBA" id="ARBA00022801"/>
    </source>
</evidence>
<dbReference type="InterPro" id="IPR047127">
    <property type="entry name" value="MutT-like"/>
</dbReference>
<evidence type="ECO:0000313" key="11">
    <source>
        <dbReference type="Proteomes" id="UP000345637"/>
    </source>
</evidence>
<dbReference type="Proteomes" id="UP000345637">
    <property type="component" value="Unassembled WGS sequence"/>
</dbReference>
<dbReference type="Pfam" id="PF14815">
    <property type="entry name" value="NUDIX_4"/>
    <property type="match status" value="1"/>
</dbReference>
<dbReference type="PANTHER" id="PTHR47707">
    <property type="entry name" value="8-OXO-DGTP DIPHOSPHATASE"/>
    <property type="match status" value="1"/>
</dbReference>
<dbReference type="AlphaFoldDB" id="A0A485CF82"/>
<dbReference type="EC" id="3.6.1.-" evidence="10"/>
<keyword evidence="3" id="KW-0479">Metal-binding</keyword>
<dbReference type="GO" id="GO:0035539">
    <property type="term" value="F:8-oxo-7,8-dihydrodeoxyguanosine triphosphate pyrophosphatase activity"/>
    <property type="evidence" value="ECO:0007669"/>
    <property type="project" value="TreeGrafter"/>
</dbReference>